<organism evidence="2 3">
    <name type="scientific">Idiomarina xiamenensis 10-D-4</name>
    <dbReference type="NCBI Taxonomy" id="740709"/>
    <lineage>
        <taxon>Bacteria</taxon>
        <taxon>Pseudomonadati</taxon>
        <taxon>Pseudomonadota</taxon>
        <taxon>Gammaproteobacteria</taxon>
        <taxon>Alteromonadales</taxon>
        <taxon>Idiomarinaceae</taxon>
        <taxon>Idiomarina</taxon>
    </lineage>
</organism>
<accession>K2KB77</accession>
<reference evidence="2 3" key="1">
    <citation type="journal article" date="2012" name="J. Bacteriol.">
        <title>Genome Sequence of Idiomarina xiamenensis Type Strain 10-D-4.</title>
        <authorList>
            <person name="Lai Q."/>
            <person name="Wang L."/>
            <person name="Wang W."/>
            <person name="Shao Z."/>
        </authorList>
    </citation>
    <scope>NUCLEOTIDE SEQUENCE [LARGE SCALE GENOMIC DNA]</scope>
    <source>
        <strain evidence="2 3">10-D-4</strain>
    </source>
</reference>
<dbReference type="STRING" id="740709.A10D4_06766"/>
<keyword evidence="3" id="KW-1185">Reference proteome</keyword>
<proteinExistence type="predicted"/>
<feature type="coiled-coil region" evidence="1">
    <location>
        <begin position="61"/>
        <end position="88"/>
    </location>
</feature>
<evidence type="ECO:0000256" key="1">
    <source>
        <dbReference type="SAM" id="Coils"/>
    </source>
</evidence>
<evidence type="ECO:0000313" key="3">
    <source>
        <dbReference type="Proteomes" id="UP000014115"/>
    </source>
</evidence>
<dbReference type="EMBL" id="AMRG01000007">
    <property type="protein sequence ID" value="EKE83827.1"/>
    <property type="molecule type" value="Genomic_DNA"/>
</dbReference>
<protein>
    <submittedName>
        <fullName evidence="2">Uncharacterized protein</fullName>
    </submittedName>
</protein>
<comment type="caution">
    <text evidence="2">The sequence shown here is derived from an EMBL/GenBank/DDBJ whole genome shotgun (WGS) entry which is preliminary data.</text>
</comment>
<dbReference type="RefSeq" id="WP_008488531.1">
    <property type="nucleotide sequence ID" value="NZ_AMRG01000007.1"/>
</dbReference>
<dbReference type="Proteomes" id="UP000014115">
    <property type="component" value="Unassembled WGS sequence"/>
</dbReference>
<keyword evidence="1" id="KW-0175">Coiled coil</keyword>
<gene>
    <name evidence="2" type="ORF">A10D4_06766</name>
</gene>
<sequence length="159" mass="18107">MLINRLNGFNLPLLLRVVAASFSLVLAHKALPAPIEQSPSTPQLEQQQALLGELRLGELQLQFADVQAKRLQRELQIAEARVSIAALRQPQSDSNQAFYAIRLVSFWRSAGHWRAVLDWRGEQLELSQPSRIWANIDVSLQDNGLLLQQGERQRLIRWP</sequence>
<name>K2KB77_9GAMM</name>
<evidence type="ECO:0000313" key="2">
    <source>
        <dbReference type="EMBL" id="EKE83827.1"/>
    </source>
</evidence>
<dbReference type="AlphaFoldDB" id="K2KB77"/>
<dbReference type="PATRIC" id="fig|740709.3.peg.1377"/>